<dbReference type="InterPro" id="IPR002933">
    <property type="entry name" value="Peptidase_M20"/>
</dbReference>
<name>A0A6J6N0R6_9ZZZZ</name>
<organism evidence="4">
    <name type="scientific">freshwater metagenome</name>
    <dbReference type="NCBI Taxonomy" id="449393"/>
    <lineage>
        <taxon>unclassified sequences</taxon>
        <taxon>metagenomes</taxon>
        <taxon>ecological metagenomes</taxon>
    </lineage>
</organism>
<dbReference type="SUPFAM" id="SSF55031">
    <property type="entry name" value="Bacterial exopeptidase dimerisation domain"/>
    <property type="match status" value="1"/>
</dbReference>
<dbReference type="InterPro" id="IPR011650">
    <property type="entry name" value="Peptidase_M20_dimer"/>
</dbReference>
<keyword evidence="2" id="KW-0378">Hydrolase</keyword>
<evidence type="ECO:0000313" key="5">
    <source>
        <dbReference type="EMBL" id="CAB5073745.1"/>
    </source>
</evidence>
<dbReference type="PANTHER" id="PTHR43808:SF9">
    <property type="entry name" value="BLL0789 PROTEIN"/>
    <property type="match status" value="1"/>
</dbReference>
<sequence>MELVRRLVEISSPTEDIDACRKVIAEANAILTELLGTPGEVHDVLGRPTLRWGSATPRVLLLTHLDTVWPHGSFEPLWQVSGDVIRGPGVFDMKAGFVQAAYALQSLSDRNGVTILATTDEETGSECSKALIEEIASGAEAVLVFEASLDGKLKTARKGTSMYRVIVEGRAAHAGLEPEKGINATLEIATLFPEILAAANGAVGTTVTPTVLHSGTTLNTVPALAQLDIDVRAFTTAEQSRVHTAITSLAGTTIGGATVRIEGGVNRPPLDPSSSARLFEIAKECAKELGMPELGSAQVGGASDGNFTAALGIPTIDGIGAVGEGAHAANEWASAAAIPERAQLAGALITRILAQ</sequence>
<evidence type="ECO:0000259" key="3">
    <source>
        <dbReference type="Pfam" id="PF07687"/>
    </source>
</evidence>
<accession>A0A6J6N0R6</accession>
<dbReference type="AlphaFoldDB" id="A0A6J6N0R6"/>
<dbReference type="Gene3D" id="3.40.630.10">
    <property type="entry name" value="Zn peptidases"/>
    <property type="match status" value="1"/>
</dbReference>
<dbReference type="SUPFAM" id="SSF53187">
    <property type="entry name" value="Zn-dependent exopeptidases"/>
    <property type="match status" value="1"/>
</dbReference>
<dbReference type="Gene3D" id="3.30.70.360">
    <property type="match status" value="1"/>
</dbReference>
<reference evidence="4" key="1">
    <citation type="submission" date="2020-05" db="EMBL/GenBank/DDBJ databases">
        <authorList>
            <person name="Chiriac C."/>
            <person name="Salcher M."/>
            <person name="Ghai R."/>
            <person name="Kavagutti S V."/>
        </authorList>
    </citation>
    <scope>NUCLEOTIDE SEQUENCE</scope>
</reference>
<protein>
    <submittedName>
        <fullName evidence="4">Unannotated protein</fullName>
    </submittedName>
</protein>
<dbReference type="Pfam" id="PF07687">
    <property type="entry name" value="M20_dimer"/>
    <property type="match status" value="1"/>
</dbReference>
<dbReference type="Pfam" id="PF01546">
    <property type="entry name" value="Peptidase_M20"/>
    <property type="match status" value="1"/>
</dbReference>
<dbReference type="GO" id="GO:0046872">
    <property type="term" value="F:metal ion binding"/>
    <property type="evidence" value="ECO:0007669"/>
    <property type="project" value="UniProtKB-KW"/>
</dbReference>
<dbReference type="EMBL" id="CAFBRC010000023">
    <property type="protein sequence ID" value="CAB5073745.1"/>
    <property type="molecule type" value="Genomic_DNA"/>
</dbReference>
<dbReference type="EMBL" id="CAEZXB010000021">
    <property type="protein sequence ID" value="CAB4680200.1"/>
    <property type="molecule type" value="Genomic_DNA"/>
</dbReference>
<feature type="domain" description="Peptidase M20 dimerisation" evidence="3">
    <location>
        <begin position="155"/>
        <end position="249"/>
    </location>
</feature>
<dbReference type="InterPro" id="IPR036264">
    <property type="entry name" value="Bact_exopeptidase_dim_dom"/>
</dbReference>
<dbReference type="GO" id="GO:0016787">
    <property type="term" value="F:hydrolase activity"/>
    <property type="evidence" value="ECO:0007669"/>
    <property type="project" value="UniProtKB-KW"/>
</dbReference>
<dbReference type="InterPro" id="IPR050072">
    <property type="entry name" value="Peptidase_M20A"/>
</dbReference>
<dbReference type="InterPro" id="IPR017150">
    <property type="entry name" value="Pept_M20_glutamate_carboxypep"/>
</dbReference>
<dbReference type="PANTHER" id="PTHR43808">
    <property type="entry name" value="ACETYLORNITHINE DEACETYLASE"/>
    <property type="match status" value="1"/>
</dbReference>
<evidence type="ECO:0000313" key="4">
    <source>
        <dbReference type="EMBL" id="CAB4680200.1"/>
    </source>
</evidence>
<proteinExistence type="predicted"/>
<evidence type="ECO:0000256" key="2">
    <source>
        <dbReference type="ARBA" id="ARBA00022801"/>
    </source>
</evidence>
<evidence type="ECO:0000256" key="1">
    <source>
        <dbReference type="ARBA" id="ARBA00022723"/>
    </source>
</evidence>
<keyword evidence="1" id="KW-0479">Metal-binding</keyword>
<gene>
    <name evidence="4" type="ORF">UFOPK2342_01084</name>
    <name evidence="5" type="ORF">UFOPK4367_00483</name>
</gene>
<dbReference type="PIRSF" id="PIRSF037238">
    <property type="entry name" value="Carboxypeptidase_G2"/>
    <property type="match status" value="1"/>
</dbReference>